<reference evidence="2 3" key="1">
    <citation type="submission" date="2006-02" db="EMBL/GenBank/DDBJ databases">
        <authorList>
            <person name="Pinhassi J."/>
            <person name="Pedros-Alio C."/>
            <person name="Ferriera S."/>
            <person name="Johnson J."/>
            <person name="Kravitz S."/>
            <person name="Halpern A."/>
            <person name="Remington K."/>
            <person name="Beeson K."/>
            <person name="Tran B."/>
            <person name="Rogers Y.-H."/>
            <person name="Friedman R."/>
            <person name="Venter J.C."/>
        </authorList>
    </citation>
    <scope>NUCLEOTIDE SEQUENCE [LARGE SCALE GENOMIC DNA]</scope>
    <source>
        <strain evidence="2 3">MED297</strain>
    </source>
</reference>
<comment type="caution">
    <text evidence="2">The sequence shown here is derived from an EMBL/GenBank/DDBJ whole genome shotgun (WGS) entry which is preliminary data.</text>
</comment>
<organism evidence="2 3">
    <name type="scientific">Reinekea blandensis MED297</name>
    <dbReference type="NCBI Taxonomy" id="314283"/>
    <lineage>
        <taxon>Bacteria</taxon>
        <taxon>Pseudomonadati</taxon>
        <taxon>Pseudomonadota</taxon>
        <taxon>Gammaproteobacteria</taxon>
        <taxon>Oceanospirillales</taxon>
        <taxon>Saccharospirillaceae</taxon>
        <taxon>Reinekea</taxon>
    </lineage>
</organism>
<dbReference type="SUPFAM" id="SSF54523">
    <property type="entry name" value="Pili subunits"/>
    <property type="match status" value="1"/>
</dbReference>
<dbReference type="Gene3D" id="3.30.700.10">
    <property type="entry name" value="Glycoprotein, Type 4 Pilin"/>
    <property type="match status" value="1"/>
</dbReference>
<dbReference type="RefSeq" id="WP_008046365.1">
    <property type="nucleotide sequence ID" value="NZ_CH724153.1"/>
</dbReference>
<feature type="transmembrane region" description="Helical" evidence="1">
    <location>
        <begin position="6"/>
        <end position="28"/>
    </location>
</feature>
<dbReference type="NCBIfam" id="TIGR02532">
    <property type="entry name" value="IV_pilin_GFxxxE"/>
    <property type="match status" value="1"/>
</dbReference>
<keyword evidence="1" id="KW-0472">Membrane</keyword>
<name>A4BIA7_9GAMM</name>
<keyword evidence="3" id="KW-1185">Reference proteome</keyword>
<evidence type="ECO:0000313" key="2">
    <source>
        <dbReference type="EMBL" id="EAR08114.1"/>
    </source>
</evidence>
<dbReference type="Pfam" id="PF07963">
    <property type="entry name" value="N_methyl"/>
    <property type="match status" value="1"/>
</dbReference>
<gene>
    <name evidence="2" type="ORF">MED297_00460</name>
</gene>
<evidence type="ECO:0000256" key="1">
    <source>
        <dbReference type="SAM" id="Phobius"/>
    </source>
</evidence>
<dbReference type="InterPro" id="IPR045584">
    <property type="entry name" value="Pilin-like"/>
</dbReference>
<accession>A4BIA7</accession>
<proteinExistence type="predicted"/>
<protein>
    <submittedName>
        <fullName evidence="2">Uncharacterized protein</fullName>
    </submittedName>
</protein>
<dbReference type="OrthoDB" id="6262102at2"/>
<dbReference type="AlphaFoldDB" id="A4BIA7"/>
<dbReference type="HOGENOM" id="CLU_1516146_0_0_6"/>
<dbReference type="InterPro" id="IPR012902">
    <property type="entry name" value="N_methyl_site"/>
</dbReference>
<keyword evidence="1" id="KW-1133">Transmembrane helix</keyword>
<evidence type="ECO:0000313" key="3">
    <source>
        <dbReference type="Proteomes" id="UP000005953"/>
    </source>
</evidence>
<keyword evidence="1" id="KW-0812">Transmembrane</keyword>
<dbReference type="Proteomes" id="UP000005953">
    <property type="component" value="Unassembled WGS sequence"/>
</dbReference>
<dbReference type="EMBL" id="AAOE01000025">
    <property type="protein sequence ID" value="EAR08114.1"/>
    <property type="molecule type" value="Genomic_DNA"/>
</dbReference>
<dbReference type="STRING" id="314283.MED297_00460"/>
<sequence length="176" mass="19719">MYKPDGFTLIEFIVVILLLSILSVVILPRFVDLQSNARASVIESVAGTVKSTNSILRQALWLDTYPTKICPNYAPVGRVVELYLQGSPAGGNCTNATRFDDQVVWMIWGWMDDIAVDETIRLSGDFDYSNLSWTDSFWGYDLNDDGSVQNDNCYFHYQQPLIEGDVPTMEAIISGC</sequence>